<dbReference type="GeneID" id="94169360"/>
<protein>
    <submittedName>
        <fullName evidence="2">Uncharacterized protein</fullName>
    </submittedName>
</protein>
<feature type="region of interest" description="Disordered" evidence="1">
    <location>
        <begin position="267"/>
        <end position="340"/>
    </location>
</feature>
<dbReference type="Proteomes" id="UP000674179">
    <property type="component" value="Chromosome 33"/>
</dbReference>
<name>A0A836H3W3_LEIEN</name>
<reference evidence="2 3" key="1">
    <citation type="submission" date="2021-02" db="EMBL/GenBank/DDBJ databases">
        <title>Leishmania (Mundinia) enrietti genome sequencing and assembly.</title>
        <authorList>
            <person name="Almutairi H."/>
            <person name="Gatherer D."/>
        </authorList>
    </citation>
    <scope>NUCLEOTIDE SEQUENCE [LARGE SCALE GENOMIC DNA]</scope>
    <source>
        <strain evidence="2">CUR178</strain>
    </source>
</reference>
<feature type="compositionally biased region" description="Low complexity" evidence="1">
    <location>
        <begin position="297"/>
        <end position="317"/>
    </location>
</feature>
<feature type="region of interest" description="Disordered" evidence="1">
    <location>
        <begin position="211"/>
        <end position="253"/>
    </location>
</feature>
<feature type="compositionally biased region" description="Pro residues" evidence="1">
    <location>
        <begin position="318"/>
        <end position="329"/>
    </location>
</feature>
<dbReference type="RefSeq" id="XP_067689953.1">
    <property type="nucleotide sequence ID" value="XM_067833850.1"/>
</dbReference>
<keyword evidence="3" id="KW-1185">Reference proteome</keyword>
<evidence type="ECO:0000313" key="2">
    <source>
        <dbReference type="EMBL" id="KAG5469945.1"/>
    </source>
</evidence>
<dbReference type="EMBL" id="JAFHKP010000033">
    <property type="protein sequence ID" value="KAG5469945.1"/>
    <property type="molecule type" value="Genomic_DNA"/>
</dbReference>
<sequence>MSDTRTSCPTPIDCALSNSSLLDESNDLSLAQCRTDHSSGQPVLCKAADTAAAVVVGAGGRRATFACPPGLRPLAASPLAGAKSSDRLAGIQSPSMNSPPQRRLRGLITSSRSTAEDKMPRLFINASAGTTRIDTPPATIPAITMPTVSSDGKAPKVSSATASSAPPLLLSPSSARSPMPMPGTCRPVFIRVIRSPKAGYYGARTYGRGLSSLAAKPQPRPLTPHTPGTSENCFGRRRIPVPPPAVAPTDASKLRSVNASTLVSLRAPLEASAPPPSRNPVLPARESEDNSATRDIPLTSSTSTAPSLSSTRQKLPSLTPPSVRPPPVEPKAQKGSNRKHAPIVRGLFEWVRADRRNELLTLARRREGHPCHLAPCATSASLLSHALSTDHEVLAGTDAGTPWDLSCTGLKPTPPAGAMIAGAGGGASLLRTEPNLRQAESSLDEEYCDRALWRQGIVQYYCSTQQPSRSSALTDCSTAGSSDSGGLLCSAEAPSRWPSATPRFSHAPDRSLACPSASPPQAEATGGSDIWDRRSTLLMCSSRYTNTSMLTMSFAPAFGSFSTSSESSLTL</sequence>
<feature type="region of interest" description="Disordered" evidence="1">
    <location>
        <begin position="499"/>
        <end position="528"/>
    </location>
</feature>
<evidence type="ECO:0000256" key="1">
    <source>
        <dbReference type="SAM" id="MobiDB-lite"/>
    </source>
</evidence>
<feature type="compositionally biased region" description="Low complexity" evidence="1">
    <location>
        <begin position="158"/>
        <end position="178"/>
    </location>
</feature>
<dbReference type="OrthoDB" id="10399870at2759"/>
<comment type="caution">
    <text evidence="2">The sequence shown here is derived from an EMBL/GenBank/DDBJ whole genome shotgun (WGS) entry which is preliminary data.</text>
</comment>
<organism evidence="2 3">
    <name type="scientific">Leishmania enriettii</name>
    <dbReference type="NCBI Taxonomy" id="5663"/>
    <lineage>
        <taxon>Eukaryota</taxon>
        <taxon>Discoba</taxon>
        <taxon>Euglenozoa</taxon>
        <taxon>Kinetoplastea</taxon>
        <taxon>Metakinetoplastina</taxon>
        <taxon>Trypanosomatida</taxon>
        <taxon>Trypanosomatidae</taxon>
        <taxon>Leishmaniinae</taxon>
        <taxon>Leishmania</taxon>
    </lineage>
</organism>
<dbReference type="AlphaFoldDB" id="A0A836H3W3"/>
<proteinExistence type="predicted"/>
<evidence type="ECO:0000313" key="3">
    <source>
        <dbReference type="Proteomes" id="UP000674179"/>
    </source>
</evidence>
<accession>A0A836H3W3</accession>
<dbReference type="KEGG" id="lenr:94169360"/>
<gene>
    <name evidence="2" type="ORF">CUR178_02087</name>
</gene>
<feature type="region of interest" description="Disordered" evidence="1">
    <location>
        <begin position="146"/>
        <end position="180"/>
    </location>
</feature>